<comment type="similarity">
    <text evidence="1">Belongs to the ribosome association toxin RatA family.</text>
</comment>
<evidence type="ECO:0000256" key="3">
    <source>
        <dbReference type="SAM" id="MobiDB-lite"/>
    </source>
</evidence>
<dbReference type="Proteomes" id="UP000256763">
    <property type="component" value="Unassembled WGS sequence"/>
</dbReference>
<dbReference type="Gene3D" id="3.30.530.20">
    <property type="match status" value="1"/>
</dbReference>
<organism evidence="6 7">
    <name type="scientific">Alkalilimnicola ehrlichii</name>
    <dbReference type="NCBI Taxonomy" id="351052"/>
    <lineage>
        <taxon>Bacteria</taxon>
        <taxon>Pseudomonadati</taxon>
        <taxon>Pseudomonadota</taxon>
        <taxon>Gammaproteobacteria</taxon>
        <taxon>Chromatiales</taxon>
        <taxon>Ectothiorhodospiraceae</taxon>
        <taxon>Alkalilimnicola</taxon>
    </lineage>
</organism>
<dbReference type="InterPro" id="IPR005031">
    <property type="entry name" value="COQ10_START"/>
</dbReference>
<dbReference type="InterPro" id="IPR021309">
    <property type="entry name" value="YgaP-like_TM"/>
</dbReference>
<feature type="region of interest" description="Disordered" evidence="3">
    <location>
        <begin position="242"/>
        <end position="263"/>
    </location>
</feature>
<feature type="domain" description="Inner membrane protein YgaP-like transmembrane" evidence="5">
    <location>
        <begin position="29"/>
        <end position="88"/>
    </location>
</feature>
<keyword evidence="7" id="KW-1185">Reference proteome</keyword>
<proteinExistence type="inferred from homology"/>
<evidence type="ECO:0000256" key="1">
    <source>
        <dbReference type="ARBA" id="ARBA00008918"/>
    </source>
</evidence>
<dbReference type="SUPFAM" id="SSF55961">
    <property type="entry name" value="Bet v1-like"/>
    <property type="match status" value="1"/>
</dbReference>
<comment type="caution">
    <text evidence="6">The sequence shown here is derived from an EMBL/GenBank/DDBJ whole genome shotgun (WGS) entry which is preliminary data.</text>
</comment>
<dbReference type="PANTHER" id="PTHR33824:SF7">
    <property type="entry name" value="POLYKETIDE CYCLASE_DEHYDRASE AND LIPID TRANSPORT SUPERFAMILY PROTEIN"/>
    <property type="match status" value="1"/>
</dbReference>
<dbReference type="OrthoDB" id="7059976at2"/>
<reference evidence="7" key="1">
    <citation type="submission" date="2017-05" db="EMBL/GenBank/DDBJ databases">
        <authorList>
            <person name="Sharma S."/>
            <person name="Sidhu C."/>
            <person name="Pinnaka A.K."/>
        </authorList>
    </citation>
    <scope>NUCLEOTIDE SEQUENCE [LARGE SCALE GENOMIC DNA]</scope>
    <source>
        <strain evidence="7">AK93</strain>
    </source>
</reference>
<dbReference type="CDD" id="cd07817">
    <property type="entry name" value="SRPBCC_8"/>
    <property type="match status" value="1"/>
</dbReference>
<protein>
    <submittedName>
        <fullName evidence="6">Uncharacterized protein</fullName>
    </submittedName>
</protein>
<dbReference type="EMBL" id="NFZW01000001">
    <property type="protein sequence ID" value="RFA39575.1"/>
    <property type="molecule type" value="Genomic_DNA"/>
</dbReference>
<evidence type="ECO:0000313" key="6">
    <source>
        <dbReference type="EMBL" id="RFA39575.1"/>
    </source>
</evidence>
<name>A0A3E0X4G7_9GAMM</name>
<sequence>MDKDRIQDLANQGMEMAHEQADRMQQSGHNVGDTERWASLAGGTLAAIWGMRRGGLLGLAMGAIGGVLIYRGASGHCAMYEQLGRSSASPSDKGLIGDSEIRVTTGITIDRSPDELYSYWRNFEHLPQFMRHIVDVTQFDERRSHWVAEAPFGKTLEWDAEVIEDRTNEKIAWRSMEGSQLQNEGEIRFRPLAEGRGTEVEVDMCYRPPGGKLGTTMARYFNGITKQEIQEDIRRFKQLMEAGEMPTAEPTPAAPPTSGTLRH</sequence>
<dbReference type="RefSeq" id="WP_116300457.1">
    <property type="nucleotide sequence ID" value="NZ_NFZV01000001.1"/>
</dbReference>
<feature type="domain" description="Coenzyme Q-binding protein COQ10 START" evidence="4">
    <location>
        <begin position="109"/>
        <end position="232"/>
    </location>
</feature>
<dbReference type="InterPro" id="IPR023393">
    <property type="entry name" value="START-like_dom_sf"/>
</dbReference>
<evidence type="ECO:0000256" key="2">
    <source>
        <dbReference type="ARBA" id="ARBA00022649"/>
    </source>
</evidence>
<dbReference type="Pfam" id="PF11127">
    <property type="entry name" value="YgaP-like_TM"/>
    <property type="match status" value="1"/>
</dbReference>
<evidence type="ECO:0000259" key="4">
    <source>
        <dbReference type="Pfam" id="PF03364"/>
    </source>
</evidence>
<accession>A0A3E0X4G7</accession>
<evidence type="ECO:0000259" key="5">
    <source>
        <dbReference type="Pfam" id="PF11127"/>
    </source>
</evidence>
<dbReference type="PANTHER" id="PTHR33824">
    <property type="entry name" value="POLYKETIDE CYCLASE/DEHYDRASE AND LIPID TRANSPORT SUPERFAMILY PROTEIN"/>
    <property type="match status" value="1"/>
</dbReference>
<dbReference type="Pfam" id="PF03364">
    <property type="entry name" value="Polyketide_cyc"/>
    <property type="match status" value="1"/>
</dbReference>
<dbReference type="InterPro" id="IPR047137">
    <property type="entry name" value="ORF3"/>
</dbReference>
<gene>
    <name evidence="6" type="ORF">CAL65_02105</name>
</gene>
<keyword evidence="2" id="KW-1277">Toxin-antitoxin system</keyword>
<evidence type="ECO:0000313" key="7">
    <source>
        <dbReference type="Proteomes" id="UP000256763"/>
    </source>
</evidence>
<dbReference type="AlphaFoldDB" id="A0A3E0X4G7"/>